<dbReference type="Proteomes" id="UP000791440">
    <property type="component" value="Unassembled WGS sequence"/>
</dbReference>
<feature type="region of interest" description="Disordered" evidence="2">
    <location>
        <begin position="170"/>
        <end position="201"/>
    </location>
</feature>
<organism evidence="4 5">
    <name type="scientific">Manduca sexta</name>
    <name type="common">Tobacco hawkmoth</name>
    <name type="synonym">Tobacco hornworm</name>
    <dbReference type="NCBI Taxonomy" id="7130"/>
    <lineage>
        <taxon>Eukaryota</taxon>
        <taxon>Metazoa</taxon>
        <taxon>Ecdysozoa</taxon>
        <taxon>Arthropoda</taxon>
        <taxon>Hexapoda</taxon>
        <taxon>Insecta</taxon>
        <taxon>Pterygota</taxon>
        <taxon>Neoptera</taxon>
        <taxon>Endopterygota</taxon>
        <taxon>Lepidoptera</taxon>
        <taxon>Glossata</taxon>
        <taxon>Ditrysia</taxon>
        <taxon>Bombycoidea</taxon>
        <taxon>Sphingidae</taxon>
        <taxon>Sphinginae</taxon>
        <taxon>Sphingini</taxon>
        <taxon>Manduca</taxon>
    </lineage>
</organism>
<keyword evidence="5" id="KW-1185">Reference proteome</keyword>
<gene>
    <name evidence="4" type="ORF">O3G_MSEX014310</name>
</gene>
<sequence length="850" mass="97226">MEMCFDSRVATNTPHLVSLGTGRLSTAVTLHPIKQGRVTVGSDPTCDIYVVGGGVASVHCRVENSHGVVTLYPLSGSTLIDGLPVEKPTRLSQGSMLTIGRSNYLRFNHPAEAMLMKSVLPSGHMPIMQYQNDECLPLGYTNHHENQRYQNNYKETLTPLDNELDATLKEISRKKPPVAPKKPLRDLESDSNSDQETKPKISSIMSKVSKFEYYAKQQKIGRSQFYTSNEIEISPKVFSANSLTVNTPAKDVLGVKTKKEPSHKQLMRLFVDNIKKNTSALKELKLAIDIKYNRDDSDKVIEISKSVNEKLDVVHKLRNDIKIYRTINTVLTNHYIKETRNHENNIDTKIIKLERQVRQSYDDLKEEITKMASKISVANQNNSIFKNIGSPIQNSNVFVMGNEFKTSQFNELYVKSEIYNNIIKKIDKLFCGMAYQERIKEEEQKEAETARLEEILNMCAEYERQISSGVPITPTEKRPHNKIITNGSLPRSVALNNPNFVQTSDGYYKFETSHNRNNASKPLPIQRNLSSYENFDTSCSPTPIEQLTPEVTIPIQNYENVGRMDEIGIPVFDEPQNVSSPIMIRKNQSDNRILTSPIGSPYENVYFNRNNVYANLKPKSPNTQSPRTRIKTSFAHKNLPSPQYFIFPTPPPVDNSNKPNFENGKPKVDGIEKQLSLEEEIPMIDDAAQPNDIELRYSRIIDKDDKEEVAEKSPEIPIEKNQSFDDVKKELMADIPELEEFEKDLQKNKRDKIIKNITEDMKKIDIEADSMDSTVLDENVDELKSKYEKLKEDRKKLVTEIHDIKNKMSEIRSQEDDVLRELEMEKALIKGEYDSEIAILNIEQKKKQIW</sequence>
<feature type="coiled-coil region" evidence="1">
    <location>
        <begin position="773"/>
        <end position="814"/>
    </location>
</feature>
<evidence type="ECO:0000256" key="2">
    <source>
        <dbReference type="SAM" id="MobiDB-lite"/>
    </source>
</evidence>
<dbReference type="InterPro" id="IPR052212">
    <property type="entry name" value="PH-like_domain"/>
</dbReference>
<name>A0A921ZUI6_MANSE</name>
<dbReference type="EMBL" id="JH669104">
    <property type="protein sequence ID" value="KAG6464146.1"/>
    <property type="molecule type" value="Genomic_DNA"/>
</dbReference>
<reference evidence="4" key="2">
    <citation type="submission" date="2020-12" db="EMBL/GenBank/DDBJ databases">
        <authorList>
            <person name="Kanost M."/>
        </authorList>
    </citation>
    <scope>NUCLEOTIDE SEQUENCE</scope>
</reference>
<dbReference type="InterPro" id="IPR000253">
    <property type="entry name" value="FHA_dom"/>
</dbReference>
<dbReference type="AlphaFoldDB" id="A0A921ZUI6"/>
<dbReference type="PANTHER" id="PTHR12156:SF5">
    <property type="entry name" value="FI18040P1"/>
    <property type="match status" value="1"/>
</dbReference>
<dbReference type="FunFam" id="2.60.200.20:FF:000004">
    <property type="entry name" value="pleckstrin homology-like domain family B member 1 isoform X1"/>
    <property type="match status" value="1"/>
</dbReference>
<evidence type="ECO:0000256" key="1">
    <source>
        <dbReference type="SAM" id="Coils"/>
    </source>
</evidence>
<keyword evidence="1" id="KW-0175">Coiled coil</keyword>
<reference evidence="4" key="1">
    <citation type="journal article" date="2016" name="Insect Biochem. Mol. Biol.">
        <title>Multifaceted biological insights from a draft genome sequence of the tobacco hornworm moth, Manduca sexta.</title>
        <authorList>
            <person name="Kanost M.R."/>
            <person name="Arrese E.L."/>
            <person name="Cao X."/>
            <person name="Chen Y.R."/>
            <person name="Chellapilla S."/>
            <person name="Goldsmith M.R."/>
            <person name="Grosse-Wilde E."/>
            <person name="Heckel D.G."/>
            <person name="Herndon N."/>
            <person name="Jiang H."/>
            <person name="Papanicolaou A."/>
            <person name="Qu J."/>
            <person name="Soulages J.L."/>
            <person name="Vogel H."/>
            <person name="Walters J."/>
            <person name="Waterhouse R.M."/>
            <person name="Ahn S.J."/>
            <person name="Almeida F.C."/>
            <person name="An C."/>
            <person name="Aqrawi P."/>
            <person name="Bretschneider A."/>
            <person name="Bryant W.B."/>
            <person name="Bucks S."/>
            <person name="Chao H."/>
            <person name="Chevignon G."/>
            <person name="Christen J.M."/>
            <person name="Clarke D.F."/>
            <person name="Dittmer N.T."/>
            <person name="Ferguson L.C.F."/>
            <person name="Garavelou S."/>
            <person name="Gordon K.H.J."/>
            <person name="Gunaratna R.T."/>
            <person name="Han Y."/>
            <person name="Hauser F."/>
            <person name="He Y."/>
            <person name="Heidel-Fischer H."/>
            <person name="Hirsh A."/>
            <person name="Hu Y."/>
            <person name="Jiang H."/>
            <person name="Kalra D."/>
            <person name="Klinner C."/>
            <person name="Konig C."/>
            <person name="Kovar C."/>
            <person name="Kroll A.R."/>
            <person name="Kuwar S.S."/>
            <person name="Lee S.L."/>
            <person name="Lehman R."/>
            <person name="Li K."/>
            <person name="Li Z."/>
            <person name="Liang H."/>
            <person name="Lovelace S."/>
            <person name="Lu Z."/>
            <person name="Mansfield J.H."/>
            <person name="McCulloch K.J."/>
            <person name="Mathew T."/>
            <person name="Morton B."/>
            <person name="Muzny D.M."/>
            <person name="Neunemann D."/>
            <person name="Ongeri F."/>
            <person name="Pauchet Y."/>
            <person name="Pu L.L."/>
            <person name="Pyrousis I."/>
            <person name="Rao X.J."/>
            <person name="Redding A."/>
            <person name="Roesel C."/>
            <person name="Sanchez-Gracia A."/>
            <person name="Schaack S."/>
            <person name="Shukla A."/>
            <person name="Tetreau G."/>
            <person name="Wang Y."/>
            <person name="Xiong G.H."/>
            <person name="Traut W."/>
            <person name="Walsh T.K."/>
            <person name="Worley K.C."/>
            <person name="Wu D."/>
            <person name="Wu W."/>
            <person name="Wu Y.Q."/>
            <person name="Zhang X."/>
            <person name="Zou Z."/>
            <person name="Zucker H."/>
            <person name="Briscoe A.D."/>
            <person name="Burmester T."/>
            <person name="Clem R.J."/>
            <person name="Feyereisen R."/>
            <person name="Grimmelikhuijzen C.J.P."/>
            <person name="Hamodrakas S.J."/>
            <person name="Hansson B.S."/>
            <person name="Huguet E."/>
            <person name="Jermiin L.S."/>
            <person name="Lan Q."/>
            <person name="Lehman H.K."/>
            <person name="Lorenzen M."/>
            <person name="Merzendorfer H."/>
            <person name="Michalopoulos I."/>
            <person name="Morton D.B."/>
            <person name="Muthukrishnan S."/>
            <person name="Oakeshott J.G."/>
            <person name="Palmer W."/>
            <person name="Park Y."/>
            <person name="Passarelli A.L."/>
            <person name="Rozas J."/>
            <person name="Schwartz L.M."/>
            <person name="Smith W."/>
            <person name="Southgate A."/>
            <person name="Vilcinskas A."/>
            <person name="Vogt R."/>
            <person name="Wang P."/>
            <person name="Werren J."/>
            <person name="Yu X.Q."/>
            <person name="Zhou J.J."/>
            <person name="Brown S.J."/>
            <person name="Scherer S.E."/>
            <person name="Richards S."/>
            <person name="Blissard G.W."/>
        </authorList>
    </citation>
    <scope>NUCLEOTIDE SEQUENCE</scope>
</reference>
<dbReference type="Pfam" id="PF00498">
    <property type="entry name" value="FHA"/>
    <property type="match status" value="1"/>
</dbReference>
<accession>A0A921ZUI6</accession>
<comment type="caution">
    <text evidence="4">The sequence shown here is derived from an EMBL/GenBank/DDBJ whole genome shotgun (WGS) entry which is preliminary data.</text>
</comment>
<evidence type="ECO:0000313" key="4">
    <source>
        <dbReference type="EMBL" id="KAG6464146.1"/>
    </source>
</evidence>
<evidence type="ECO:0000313" key="5">
    <source>
        <dbReference type="Proteomes" id="UP000791440"/>
    </source>
</evidence>
<dbReference type="PANTHER" id="PTHR12156">
    <property type="entry name" value="PLECKSTRIN HOMOLOGY-LIKE DOMAIN, FAMILY B, MEMBER 3"/>
    <property type="match status" value="1"/>
</dbReference>
<feature type="domain" description="FHA" evidence="3">
    <location>
        <begin position="38"/>
        <end position="100"/>
    </location>
</feature>
<evidence type="ECO:0000259" key="3">
    <source>
        <dbReference type="Pfam" id="PF00498"/>
    </source>
</evidence>
<proteinExistence type="predicted"/>
<protein>
    <recommendedName>
        <fullName evidence="3">FHA domain-containing protein</fullName>
    </recommendedName>
</protein>